<protein>
    <recommendedName>
        <fullName evidence="1">Reverse transcriptase domain-containing protein</fullName>
    </recommendedName>
</protein>
<dbReference type="Proteomes" id="UP001044222">
    <property type="component" value="Unassembled WGS sequence"/>
</dbReference>
<sequence>MVEPLGHSFNLSLFMNSISKLSKEAYILPLLKGGNPTDLGNYCPISKLSVVTKIIESLINAQLEDFFQANCILGVAQSDFSSGHSTSAALQVLNDIVQALDNKKQCAALFIDLSKAFDTANHAILTNRLLKIELSAKAVRKSENCLSDRSQSIHAHGQKSSWGVPQGSILGLGLFTIYINNIGLVMNNSPTCK</sequence>
<dbReference type="AlphaFoldDB" id="A0A9D3MXS1"/>
<dbReference type="PANTHER" id="PTHR33332">
    <property type="entry name" value="REVERSE TRANSCRIPTASE DOMAIN-CONTAINING PROTEIN"/>
    <property type="match status" value="1"/>
</dbReference>
<dbReference type="InterPro" id="IPR000477">
    <property type="entry name" value="RT_dom"/>
</dbReference>
<keyword evidence="3" id="KW-1185">Reference proteome</keyword>
<proteinExistence type="predicted"/>
<accession>A0A9D3MXS1</accession>
<evidence type="ECO:0000313" key="3">
    <source>
        <dbReference type="Proteomes" id="UP001044222"/>
    </source>
</evidence>
<evidence type="ECO:0000313" key="2">
    <source>
        <dbReference type="EMBL" id="KAG5856640.1"/>
    </source>
</evidence>
<reference evidence="2" key="1">
    <citation type="submission" date="2021-01" db="EMBL/GenBank/DDBJ databases">
        <title>A chromosome-scale assembly of European eel, Anguilla anguilla.</title>
        <authorList>
            <person name="Henkel C."/>
            <person name="Jong-Raadsen S.A."/>
            <person name="Dufour S."/>
            <person name="Weltzien F.-A."/>
            <person name="Palstra A.P."/>
            <person name="Pelster B."/>
            <person name="Spaink H.P."/>
            <person name="Van Den Thillart G.E."/>
            <person name="Jansen H."/>
            <person name="Zahm M."/>
            <person name="Klopp C."/>
            <person name="Cedric C."/>
            <person name="Louis A."/>
            <person name="Berthelot C."/>
            <person name="Parey E."/>
            <person name="Roest Crollius H."/>
            <person name="Montfort J."/>
            <person name="Robinson-Rechavi M."/>
            <person name="Bucao C."/>
            <person name="Bouchez O."/>
            <person name="Gislard M."/>
            <person name="Lluch J."/>
            <person name="Milhes M."/>
            <person name="Lampietro C."/>
            <person name="Lopez Roques C."/>
            <person name="Donnadieu C."/>
            <person name="Braasch I."/>
            <person name="Desvignes T."/>
            <person name="Postlethwait J."/>
            <person name="Bobe J."/>
            <person name="Guiguen Y."/>
            <person name="Dirks R."/>
        </authorList>
    </citation>
    <scope>NUCLEOTIDE SEQUENCE</scope>
    <source>
        <strain evidence="2">Tag_6206</strain>
        <tissue evidence="2">Liver</tissue>
    </source>
</reference>
<name>A0A9D3MXS1_ANGAN</name>
<feature type="domain" description="Reverse transcriptase" evidence="1">
    <location>
        <begin position="39"/>
        <end position="182"/>
    </location>
</feature>
<evidence type="ECO:0000259" key="1">
    <source>
        <dbReference type="Pfam" id="PF00078"/>
    </source>
</evidence>
<dbReference type="EMBL" id="JAFIRN010000001">
    <property type="protein sequence ID" value="KAG5856640.1"/>
    <property type="molecule type" value="Genomic_DNA"/>
</dbReference>
<gene>
    <name evidence="2" type="ORF">ANANG_G00010060</name>
</gene>
<comment type="caution">
    <text evidence="2">The sequence shown here is derived from an EMBL/GenBank/DDBJ whole genome shotgun (WGS) entry which is preliminary data.</text>
</comment>
<dbReference type="Pfam" id="PF00078">
    <property type="entry name" value="RVT_1"/>
    <property type="match status" value="1"/>
</dbReference>
<organism evidence="2 3">
    <name type="scientific">Anguilla anguilla</name>
    <name type="common">European freshwater eel</name>
    <name type="synonym">Muraena anguilla</name>
    <dbReference type="NCBI Taxonomy" id="7936"/>
    <lineage>
        <taxon>Eukaryota</taxon>
        <taxon>Metazoa</taxon>
        <taxon>Chordata</taxon>
        <taxon>Craniata</taxon>
        <taxon>Vertebrata</taxon>
        <taxon>Euteleostomi</taxon>
        <taxon>Actinopterygii</taxon>
        <taxon>Neopterygii</taxon>
        <taxon>Teleostei</taxon>
        <taxon>Anguilliformes</taxon>
        <taxon>Anguillidae</taxon>
        <taxon>Anguilla</taxon>
    </lineage>
</organism>